<organism evidence="3 4">
    <name type="scientific">Mycobacterium kiyosense</name>
    <dbReference type="NCBI Taxonomy" id="2871094"/>
    <lineage>
        <taxon>Bacteria</taxon>
        <taxon>Bacillati</taxon>
        <taxon>Actinomycetota</taxon>
        <taxon>Actinomycetes</taxon>
        <taxon>Mycobacteriales</taxon>
        <taxon>Mycobacteriaceae</taxon>
        <taxon>Mycobacterium</taxon>
    </lineage>
</organism>
<sequence>MRADHLKIATRTALADNISRHGVTLDESETDPVDHYRTTRKHAGEAIKNGANGPGIAGVAIGVIALVIGLAAFATGHVAPGAASVALALVAGAAGLIWLRHTHRKVRAAELRWHQAHSDRPAPPPAS</sequence>
<dbReference type="EMBL" id="BRXE01000010">
    <property type="protein sequence ID" value="GLB82267.1"/>
    <property type="molecule type" value="Genomic_DNA"/>
</dbReference>
<dbReference type="EMBL" id="BRZI01000010">
    <property type="protein sequence ID" value="GLD30020.1"/>
    <property type="molecule type" value="Genomic_DNA"/>
</dbReference>
<evidence type="ECO:0000256" key="1">
    <source>
        <dbReference type="SAM" id="Phobius"/>
    </source>
</evidence>
<dbReference type="Proteomes" id="UP001165663">
    <property type="component" value="Unassembled WGS sequence"/>
</dbReference>
<keyword evidence="4" id="KW-1185">Reference proteome</keyword>
<feature type="transmembrane region" description="Helical" evidence="1">
    <location>
        <begin position="81"/>
        <end position="99"/>
    </location>
</feature>
<name>A0A9P3Q6F0_9MYCO</name>
<evidence type="ECO:0000313" key="3">
    <source>
        <dbReference type="EMBL" id="GLD30020.1"/>
    </source>
</evidence>
<accession>A0A9P3Q6F0</accession>
<keyword evidence="1" id="KW-0472">Membrane</keyword>
<comment type="caution">
    <text evidence="3">The sequence shown here is derived from an EMBL/GenBank/DDBJ whole genome shotgun (WGS) entry which is preliminary data.</text>
</comment>
<feature type="transmembrane region" description="Helical" evidence="1">
    <location>
        <begin position="56"/>
        <end position="75"/>
    </location>
</feature>
<keyword evidence="1" id="KW-1133">Transmembrane helix</keyword>
<protein>
    <submittedName>
        <fullName evidence="3">Uncharacterized protein</fullName>
    </submittedName>
</protein>
<dbReference type="Proteomes" id="UP001064782">
    <property type="component" value="Unassembled WGS sequence"/>
</dbReference>
<gene>
    <name evidence="3" type="ORF">Mkiyose1413_19030</name>
    <name evidence="2" type="ORF">SRL2020028_15230</name>
</gene>
<keyword evidence="1" id="KW-0812">Transmembrane</keyword>
<dbReference type="AlphaFoldDB" id="A0A9P3Q6F0"/>
<evidence type="ECO:0000313" key="2">
    <source>
        <dbReference type="EMBL" id="GLB82267.1"/>
    </source>
</evidence>
<reference evidence="3" key="1">
    <citation type="submission" date="2022-08" db="EMBL/GenBank/DDBJ databases">
        <title>Mycobacterium kiyosense sp. nov., scotochromogenic slow-glowing species isolated from respiratory specimens.</title>
        <authorList>
            <person name="Fukano H."/>
            <person name="Kazumi Y."/>
            <person name="Sakagami N."/>
            <person name="Ato M."/>
            <person name="Mitarai S."/>
            <person name="Hoshino Y."/>
        </authorList>
    </citation>
    <scope>NUCLEOTIDE SEQUENCE</scope>
    <source>
        <strain evidence="3">1413</strain>
        <strain evidence="2">SRL2020-028</strain>
    </source>
</reference>
<proteinExistence type="predicted"/>
<evidence type="ECO:0000313" key="4">
    <source>
        <dbReference type="Proteomes" id="UP001064782"/>
    </source>
</evidence>